<gene>
    <name evidence="2" type="ORF">JF537_00190</name>
</gene>
<dbReference type="Gene3D" id="1.10.10.2910">
    <property type="match status" value="1"/>
</dbReference>
<organism evidence="2 3">
    <name type="scientific">Priestia flexa</name>
    <dbReference type="NCBI Taxonomy" id="86664"/>
    <lineage>
        <taxon>Bacteria</taxon>
        <taxon>Bacillati</taxon>
        <taxon>Bacillota</taxon>
        <taxon>Bacilli</taxon>
        <taxon>Bacillales</taxon>
        <taxon>Bacillaceae</taxon>
        <taxon>Priestia</taxon>
    </lineage>
</organism>
<dbReference type="AlphaFoldDB" id="A0A8I1MCW7"/>
<proteinExistence type="predicted"/>
<comment type="caution">
    <text evidence="2">The sequence shown here is derived from an EMBL/GenBank/DDBJ whole genome shotgun (WGS) entry which is preliminary data.</text>
</comment>
<dbReference type="RefSeq" id="WP_206782059.1">
    <property type="nucleotide sequence ID" value="NZ_JAEMWV010000001.1"/>
</dbReference>
<sequence>MNYQFTPLEDSVRYLYQKLHINVPGQIDMISIASNLGIWLHFVDFESAAIDRNGLYSILINRSLSSQQQWEDFGHELGHVLFHCGHQWFLPEGFIAYQENKANNFALQFCVPTFMLLKLSPPPTKREFIHEVSTTFNVTPLFASRRIEHFENQILGITYSQKFREAISSC</sequence>
<evidence type="ECO:0000313" key="2">
    <source>
        <dbReference type="EMBL" id="MBN8249989.1"/>
    </source>
</evidence>
<evidence type="ECO:0000259" key="1">
    <source>
        <dbReference type="Pfam" id="PF06114"/>
    </source>
</evidence>
<dbReference type="Proteomes" id="UP000664578">
    <property type="component" value="Unassembled WGS sequence"/>
</dbReference>
<reference evidence="2" key="1">
    <citation type="submission" date="2020-12" db="EMBL/GenBank/DDBJ databases">
        <title>PHA producing bacteria isolated from mangrove.</title>
        <authorList>
            <person name="Zheng W."/>
            <person name="Yu S."/>
            <person name="Huang Y."/>
        </authorList>
    </citation>
    <scope>NUCLEOTIDE SEQUENCE</scope>
    <source>
        <strain evidence="2">GN22-4</strain>
    </source>
</reference>
<dbReference type="Pfam" id="PF06114">
    <property type="entry name" value="Peptidase_M78"/>
    <property type="match status" value="1"/>
</dbReference>
<dbReference type="InterPro" id="IPR010359">
    <property type="entry name" value="IrrE_HExxH"/>
</dbReference>
<dbReference type="EMBL" id="JAEMWV010000001">
    <property type="protein sequence ID" value="MBN8249989.1"/>
    <property type="molecule type" value="Genomic_DNA"/>
</dbReference>
<accession>A0A8I1MCW7</accession>
<protein>
    <submittedName>
        <fullName evidence="2">ImmA/IrrE family metallo-endopeptidase</fullName>
    </submittedName>
</protein>
<feature type="domain" description="IrrE N-terminal-like" evidence="1">
    <location>
        <begin position="34"/>
        <end position="147"/>
    </location>
</feature>
<name>A0A8I1MCW7_9BACI</name>
<evidence type="ECO:0000313" key="3">
    <source>
        <dbReference type="Proteomes" id="UP000664578"/>
    </source>
</evidence>